<comment type="subcellular location">
    <subcellularLocation>
        <location evidence="1">Membrane</location>
        <topology evidence="1">Multi-pass membrane protein</topology>
    </subcellularLocation>
</comment>
<reference evidence="7 8" key="1">
    <citation type="journal article" date="2024" name="Microbiol. Resour. Announc.">
        <title>Genome annotations for the ascomycete fungi Trichoderma harzianum, Trichoderma aggressivum, and Purpureocillium lilacinum.</title>
        <authorList>
            <person name="Beijen E.P.W."/>
            <person name="Ohm R.A."/>
        </authorList>
    </citation>
    <scope>NUCLEOTIDE SEQUENCE [LARGE SCALE GENOMIC DNA]</scope>
    <source>
        <strain evidence="7 8">CBS 150709</strain>
    </source>
</reference>
<organism evidence="7 8">
    <name type="scientific">Purpureocillium lilacinum</name>
    <name type="common">Paecilomyces lilacinus</name>
    <dbReference type="NCBI Taxonomy" id="33203"/>
    <lineage>
        <taxon>Eukaryota</taxon>
        <taxon>Fungi</taxon>
        <taxon>Dikarya</taxon>
        <taxon>Ascomycota</taxon>
        <taxon>Pezizomycotina</taxon>
        <taxon>Sordariomycetes</taxon>
        <taxon>Hypocreomycetidae</taxon>
        <taxon>Hypocreales</taxon>
        <taxon>Ophiocordycipitaceae</taxon>
        <taxon>Purpureocillium</taxon>
    </lineage>
</organism>
<feature type="compositionally biased region" description="Basic and acidic residues" evidence="5">
    <location>
        <begin position="42"/>
        <end position="55"/>
    </location>
</feature>
<feature type="transmembrane region" description="Helical" evidence="6">
    <location>
        <begin position="314"/>
        <end position="330"/>
    </location>
</feature>
<evidence type="ECO:0000256" key="2">
    <source>
        <dbReference type="ARBA" id="ARBA00022692"/>
    </source>
</evidence>
<feature type="region of interest" description="Disordered" evidence="5">
    <location>
        <begin position="250"/>
        <end position="270"/>
    </location>
</feature>
<gene>
    <name evidence="7" type="ORF">Purlil1_10565</name>
</gene>
<dbReference type="PANTHER" id="PTHR30249:SF0">
    <property type="entry name" value="PLASTIDAL GLYCOLATE_GLYCERATE TRANSLOCATOR 1, CHLOROPLASTIC"/>
    <property type="match status" value="1"/>
</dbReference>
<keyword evidence="2 6" id="KW-0812">Transmembrane</keyword>
<dbReference type="PANTHER" id="PTHR30249">
    <property type="entry name" value="PUTATIVE SEROTONIN TRANSPORTER"/>
    <property type="match status" value="1"/>
</dbReference>
<feature type="transmembrane region" description="Helical" evidence="6">
    <location>
        <begin position="458"/>
        <end position="485"/>
    </location>
</feature>
<feature type="transmembrane region" description="Helical" evidence="6">
    <location>
        <begin position="505"/>
        <end position="535"/>
    </location>
</feature>
<name>A0ABR0BMU9_PURLI</name>
<dbReference type="Proteomes" id="UP001287286">
    <property type="component" value="Unassembled WGS sequence"/>
</dbReference>
<feature type="transmembrane region" description="Helical" evidence="6">
    <location>
        <begin position="98"/>
        <end position="118"/>
    </location>
</feature>
<evidence type="ECO:0000313" key="8">
    <source>
        <dbReference type="Proteomes" id="UP001287286"/>
    </source>
</evidence>
<protein>
    <recommendedName>
        <fullName evidence="9">LrgB-like protein</fullName>
    </recommendedName>
</protein>
<feature type="transmembrane region" description="Helical" evidence="6">
    <location>
        <begin position="284"/>
        <end position="302"/>
    </location>
</feature>
<keyword evidence="8" id="KW-1185">Reference proteome</keyword>
<comment type="caution">
    <text evidence="7">The sequence shown here is derived from an EMBL/GenBank/DDBJ whole genome shotgun (WGS) entry which is preliminary data.</text>
</comment>
<evidence type="ECO:0008006" key="9">
    <source>
        <dbReference type="Google" id="ProtNLM"/>
    </source>
</evidence>
<feature type="transmembrane region" description="Helical" evidence="6">
    <location>
        <begin position="342"/>
        <end position="361"/>
    </location>
</feature>
<evidence type="ECO:0000313" key="7">
    <source>
        <dbReference type="EMBL" id="KAK4083932.1"/>
    </source>
</evidence>
<dbReference type="EMBL" id="JAWRVI010000055">
    <property type="protein sequence ID" value="KAK4083932.1"/>
    <property type="molecule type" value="Genomic_DNA"/>
</dbReference>
<evidence type="ECO:0000256" key="3">
    <source>
        <dbReference type="ARBA" id="ARBA00022989"/>
    </source>
</evidence>
<accession>A0ABR0BMU9</accession>
<evidence type="ECO:0000256" key="6">
    <source>
        <dbReference type="SAM" id="Phobius"/>
    </source>
</evidence>
<keyword evidence="3 6" id="KW-1133">Transmembrane helix</keyword>
<evidence type="ECO:0000256" key="1">
    <source>
        <dbReference type="ARBA" id="ARBA00004141"/>
    </source>
</evidence>
<sequence length="641" mass="69741">MLVTALLWHNSTVRVIMPDVLRSIWERNEGAIQTHGSSLSPEPDHAEQADQKLRSAEGGQHSQSKQLRQKAWGFGENDGAKRQVWGFSRLLAPSHLEFYASILAMLSAFVVMTGASYLFADVDIVYQQHIMPKMDLINANLGIGFSIPICLTKHSDILSSHDIVRVFGAFVITNVASWIGVLLTSASMVWVVNELTDAIAPVFGRRRRRTVRRVGAAMHLREPSPGVWIRRPLPPPAPFMQPPSPGAWLRSPRYPSAQPETHPTSPVLSTSGPRRPIGKLFSDNCAIILAFLGMLLVGIPVAAGTKDERCLDAFVIWFIWALMVRLQLLFKTSSALRSKPKVKSVLATLMNPVLGTTLLLICYTRSKAALKHGGLKEVLETLSSGTPLYALLTSRITRKRLPKYARWISQVTNKRLPKNRKDWFGAGDLALSLLECGLFTWGFKLYECRRQLFSTKGFTVTVVCVGAAAANVFLSVFIAHSLALAAPESLAFSTRSTTLALSKPAITAVGGNVAVNAMIVVSNGILGQLMFPFVLDRLGVQRHPPNSNTREMAVELQPVSRWSGSTEGETSGTAGEDNVMTVAAGVTSGINSAAMGVSYMYETNSRAAPYTALSMVVFGVVTVVLTTVEPFKAMVTGIAKG</sequence>
<dbReference type="Pfam" id="PF04172">
    <property type="entry name" value="LrgB"/>
    <property type="match status" value="1"/>
</dbReference>
<evidence type="ECO:0000256" key="5">
    <source>
        <dbReference type="SAM" id="MobiDB-lite"/>
    </source>
</evidence>
<keyword evidence="4 6" id="KW-0472">Membrane</keyword>
<dbReference type="InterPro" id="IPR007300">
    <property type="entry name" value="CidB/LrgB"/>
</dbReference>
<feature type="compositionally biased region" description="Polar residues" evidence="5">
    <location>
        <begin position="258"/>
        <end position="270"/>
    </location>
</feature>
<feature type="region of interest" description="Disordered" evidence="5">
    <location>
        <begin position="33"/>
        <end position="67"/>
    </location>
</feature>
<feature type="transmembrane region" description="Helical" evidence="6">
    <location>
        <begin position="607"/>
        <end position="628"/>
    </location>
</feature>
<feature type="transmembrane region" description="Helical" evidence="6">
    <location>
        <begin position="163"/>
        <end position="181"/>
    </location>
</feature>
<proteinExistence type="predicted"/>
<evidence type="ECO:0000256" key="4">
    <source>
        <dbReference type="ARBA" id="ARBA00023136"/>
    </source>
</evidence>